<name>A0ABM8I7Q8_9FIRM</name>
<sequence length="79" mass="9424">MKRKLLIKSLVTNLLVLTMLFPCYTAYAQQPITNPISKEESQIGKANRYVWKYKEINGKIYKRLYDLTENRWIGDWILV</sequence>
<evidence type="ECO:0000313" key="2">
    <source>
        <dbReference type="EMBL" id="BDZ78104.1"/>
    </source>
</evidence>
<feature type="chain" id="PRO_5046098921" evidence="1">
    <location>
        <begin position="29"/>
        <end position="79"/>
    </location>
</feature>
<keyword evidence="1" id="KW-0732">Signal</keyword>
<proteinExistence type="predicted"/>
<evidence type="ECO:0000256" key="1">
    <source>
        <dbReference type="SAM" id="SignalP"/>
    </source>
</evidence>
<dbReference type="Proteomes" id="UP001305815">
    <property type="component" value="Chromosome"/>
</dbReference>
<protein>
    <submittedName>
        <fullName evidence="2">Uncharacterized protein</fullName>
    </submittedName>
</protein>
<gene>
    <name evidence="2" type="ORF">Lac1_22870</name>
</gene>
<feature type="signal peptide" evidence="1">
    <location>
        <begin position="1"/>
        <end position="28"/>
    </location>
</feature>
<evidence type="ECO:0000313" key="3">
    <source>
        <dbReference type="Proteomes" id="UP001305815"/>
    </source>
</evidence>
<dbReference type="EMBL" id="AP027742">
    <property type="protein sequence ID" value="BDZ78104.1"/>
    <property type="molecule type" value="Genomic_DNA"/>
</dbReference>
<dbReference type="RefSeq" id="WP_230105543.1">
    <property type="nucleotide sequence ID" value="NZ_AP024845.1"/>
</dbReference>
<keyword evidence="3" id="KW-1185">Reference proteome</keyword>
<reference evidence="3" key="1">
    <citation type="journal article" date="2023" name="Int. J. Syst. Evol. Microbiol.">
        <title>Claveliimonas bilis gen. nov., sp. nov., deoxycholic acid-producing bacteria isolated from human faeces, and reclassification of Sellimonas monacensis Zenner et al. 2021 as Claveliimonas monacensis comb. nov.</title>
        <authorList>
            <person name="Hisatomi A."/>
            <person name="Kastawa N.W.E.P.G."/>
            <person name="Song I."/>
            <person name="Ohkuma M."/>
            <person name="Fukiya S."/>
            <person name="Sakamoto M."/>
        </authorList>
    </citation>
    <scope>NUCLEOTIDE SEQUENCE [LARGE SCALE GENOMIC DNA]</scope>
    <source>
        <strain evidence="3">12BBH14</strain>
    </source>
</reference>
<accession>A0ABM8I7Q8</accession>
<organism evidence="2 3">
    <name type="scientific">Claveliimonas bilis</name>
    <dbReference type="NCBI Taxonomy" id="3028070"/>
    <lineage>
        <taxon>Bacteria</taxon>
        <taxon>Bacillati</taxon>
        <taxon>Bacillota</taxon>
        <taxon>Clostridia</taxon>
        <taxon>Lachnospirales</taxon>
        <taxon>Lachnospiraceae</taxon>
        <taxon>Claveliimonas</taxon>
    </lineage>
</organism>